<keyword evidence="3" id="KW-1185">Reference proteome</keyword>
<protein>
    <submittedName>
        <fullName evidence="2">Uncharacterized protein</fullName>
    </submittedName>
</protein>
<gene>
    <name evidence="2" type="ORF">LHA26_00320</name>
</gene>
<proteinExistence type="predicted"/>
<feature type="region of interest" description="Disordered" evidence="1">
    <location>
        <begin position="77"/>
        <end position="106"/>
    </location>
</feature>
<organism evidence="2 3">
    <name type="scientific">Sphingomonas morindae</name>
    <dbReference type="NCBI Taxonomy" id="1541170"/>
    <lineage>
        <taxon>Bacteria</taxon>
        <taxon>Pseudomonadati</taxon>
        <taxon>Pseudomonadota</taxon>
        <taxon>Alphaproteobacteria</taxon>
        <taxon>Sphingomonadales</taxon>
        <taxon>Sphingomonadaceae</taxon>
        <taxon>Sphingomonas</taxon>
    </lineage>
</organism>
<dbReference type="EMBL" id="CP084930">
    <property type="protein sequence ID" value="USI74640.1"/>
    <property type="molecule type" value="Genomic_DNA"/>
</dbReference>
<name>A0ABY4XCM0_9SPHN</name>
<reference evidence="2" key="1">
    <citation type="journal article" date="2022" name="Toxins">
        <title>Genomic Analysis of Sphingopyxis sp. USTB-05 for Biodegrading Cyanobacterial Hepatotoxins.</title>
        <authorList>
            <person name="Liu C."/>
            <person name="Xu Q."/>
            <person name="Zhao Z."/>
            <person name="Zhang H."/>
            <person name="Liu X."/>
            <person name="Yin C."/>
            <person name="Liu Y."/>
            <person name="Yan H."/>
        </authorList>
    </citation>
    <scope>NUCLEOTIDE SEQUENCE</scope>
    <source>
        <strain evidence="2">NBD5</strain>
    </source>
</reference>
<dbReference type="Proteomes" id="UP001056937">
    <property type="component" value="Chromosome 1"/>
</dbReference>
<evidence type="ECO:0000313" key="3">
    <source>
        <dbReference type="Proteomes" id="UP001056937"/>
    </source>
</evidence>
<dbReference type="RefSeq" id="WP_252168440.1">
    <property type="nucleotide sequence ID" value="NZ_CP084930.1"/>
</dbReference>
<evidence type="ECO:0000313" key="2">
    <source>
        <dbReference type="EMBL" id="USI74640.1"/>
    </source>
</evidence>
<accession>A0ABY4XCM0</accession>
<evidence type="ECO:0000256" key="1">
    <source>
        <dbReference type="SAM" id="MobiDB-lite"/>
    </source>
</evidence>
<sequence>MAVRLSLLWRRRVAPIVAAPPTGGTIGLSLATKTTARSVNGLGMSNGAAGAAGRTALPGARQIARAMAVNRPAHAAGLLSAGPRNGARRREAGDCRVGIGPAERPA</sequence>